<keyword evidence="8" id="KW-1185">Reference proteome</keyword>
<dbReference type="SUPFAM" id="SSF46689">
    <property type="entry name" value="Homeodomain-like"/>
    <property type="match status" value="1"/>
</dbReference>
<organism evidence="7 8">
    <name type="scientific">Streptomyces lasiicapitis</name>
    <dbReference type="NCBI Taxonomy" id="1923961"/>
    <lineage>
        <taxon>Bacteria</taxon>
        <taxon>Bacillati</taxon>
        <taxon>Actinomycetota</taxon>
        <taxon>Actinomycetes</taxon>
        <taxon>Kitasatosporales</taxon>
        <taxon>Streptomycetaceae</taxon>
        <taxon>Streptomyces</taxon>
    </lineage>
</organism>
<evidence type="ECO:0000256" key="5">
    <source>
        <dbReference type="SAM" id="MobiDB-lite"/>
    </source>
</evidence>
<gene>
    <name evidence="7" type="ORF">GCM10012286_21830</name>
</gene>
<dbReference type="InterPro" id="IPR009057">
    <property type="entry name" value="Homeodomain-like_sf"/>
</dbReference>
<accession>A0ABQ2LPX2</accession>
<feature type="domain" description="HTH tetR-type" evidence="6">
    <location>
        <begin position="41"/>
        <end position="101"/>
    </location>
</feature>
<evidence type="ECO:0000256" key="3">
    <source>
        <dbReference type="ARBA" id="ARBA00023163"/>
    </source>
</evidence>
<feature type="compositionally biased region" description="Basic and acidic residues" evidence="5">
    <location>
        <begin position="26"/>
        <end position="40"/>
    </location>
</feature>
<evidence type="ECO:0000313" key="7">
    <source>
        <dbReference type="EMBL" id="GGO41679.1"/>
    </source>
</evidence>
<dbReference type="Gene3D" id="1.10.10.60">
    <property type="entry name" value="Homeodomain-like"/>
    <property type="match status" value="1"/>
</dbReference>
<dbReference type="InterPro" id="IPR050109">
    <property type="entry name" value="HTH-type_TetR-like_transc_reg"/>
</dbReference>
<evidence type="ECO:0000259" key="6">
    <source>
        <dbReference type="PROSITE" id="PS50977"/>
    </source>
</evidence>
<dbReference type="Proteomes" id="UP000656881">
    <property type="component" value="Unassembled WGS sequence"/>
</dbReference>
<dbReference type="PROSITE" id="PS01081">
    <property type="entry name" value="HTH_TETR_1"/>
    <property type="match status" value="1"/>
</dbReference>
<feature type="region of interest" description="Disordered" evidence="5">
    <location>
        <begin position="1"/>
        <end position="40"/>
    </location>
</feature>
<keyword evidence="1" id="KW-0805">Transcription regulation</keyword>
<dbReference type="InterPro" id="IPR023772">
    <property type="entry name" value="DNA-bd_HTH_TetR-type_CS"/>
</dbReference>
<keyword evidence="2 4" id="KW-0238">DNA-binding</keyword>
<sequence length="231" mass="25792">MSSKDQTGVGRAQRPRRKAGTQTRAPEAERSPHPGGRPRDPAIEEAILEATRKRLATDGYTRMTIGDVVADAGVTRPTLYRRWPNKHELVVDALHYGLQKQRDAYPPLDVDGMTPVEAFTEAVRRLDPRYHNERAMALHGNFMGEAKREPALFEQMREHGNKPRCAELMGTLQQLQEAGAVRKEADLETVVVLCFGSYFGDYLQTGAGTPADHVDRVVAVLWPTIRAEKHG</sequence>
<evidence type="ECO:0000313" key="8">
    <source>
        <dbReference type="Proteomes" id="UP000656881"/>
    </source>
</evidence>
<dbReference type="Pfam" id="PF00440">
    <property type="entry name" value="TetR_N"/>
    <property type="match status" value="1"/>
</dbReference>
<dbReference type="InterPro" id="IPR001647">
    <property type="entry name" value="HTH_TetR"/>
</dbReference>
<comment type="caution">
    <text evidence="7">The sequence shown here is derived from an EMBL/GenBank/DDBJ whole genome shotgun (WGS) entry which is preliminary data.</text>
</comment>
<dbReference type="EMBL" id="BMNG01000004">
    <property type="protein sequence ID" value="GGO41679.1"/>
    <property type="molecule type" value="Genomic_DNA"/>
</dbReference>
<name>A0ABQ2LPX2_9ACTN</name>
<evidence type="ECO:0000256" key="2">
    <source>
        <dbReference type="ARBA" id="ARBA00023125"/>
    </source>
</evidence>
<dbReference type="PRINTS" id="PR00455">
    <property type="entry name" value="HTHTETR"/>
</dbReference>
<evidence type="ECO:0000256" key="1">
    <source>
        <dbReference type="ARBA" id="ARBA00023015"/>
    </source>
</evidence>
<protein>
    <submittedName>
        <fullName evidence="7">TetR family transcriptional regulator</fullName>
    </submittedName>
</protein>
<dbReference type="RefSeq" id="WP_229696855.1">
    <property type="nucleotide sequence ID" value="NZ_BMNG01000004.1"/>
</dbReference>
<dbReference type="PANTHER" id="PTHR30055:SF148">
    <property type="entry name" value="TETR-FAMILY TRANSCRIPTIONAL REGULATOR"/>
    <property type="match status" value="1"/>
</dbReference>
<reference evidence="8" key="1">
    <citation type="journal article" date="2019" name="Int. J. Syst. Evol. Microbiol.">
        <title>The Global Catalogue of Microorganisms (GCM) 10K type strain sequencing project: providing services to taxonomists for standard genome sequencing and annotation.</title>
        <authorList>
            <consortium name="The Broad Institute Genomics Platform"/>
            <consortium name="The Broad Institute Genome Sequencing Center for Infectious Disease"/>
            <person name="Wu L."/>
            <person name="Ma J."/>
        </authorList>
    </citation>
    <scope>NUCLEOTIDE SEQUENCE [LARGE SCALE GENOMIC DNA]</scope>
    <source>
        <strain evidence="8">CGMCC 4.7349</strain>
    </source>
</reference>
<feature type="DNA-binding region" description="H-T-H motif" evidence="4">
    <location>
        <begin position="64"/>
        <end position="83"/>
    </location>
</feature>
<evidence type="ECO:0000256" key="4">
    <source>
        <dbReference type="PROSITE-ProRule" id="PRU00335"/>
    </source>
</evidence>
<dbReference type="PANTHER" id="PTHR30055">
    <property type="entry name" value="HTH-TYPE TRANSCRIPTIONAL REGULATOR RUTR"/>
    <property type="match status" value="1"/>
</dbReference>
<dbReference type="Pfam" id="PF16859">
    <property type="entry name" value="TetR_C_11"/>
    <property type="match status" value="1"/>
</dbReference>
<dbReference type="SUPFAM" id="SSF48498">
    <property type="entry name" value="Tetracyclin repressor-like, C-terminal domain"/>
    <property type="match status" value="1"/>
</dbReference>
<keyword evidence="3" id="KW-0804">Transcription</keyword>
<proteinExistence type="predicted"/>
<dbReference type="PROSITE" id="PS50977">
    <property type="entry name" value="HTH_TETR_2"/>
    <property type="match status" value="1"/>
</dbReference>
<dbReference type="InterPro" id="IPR036271">
    <property type="entry name" value="Tet_transcr_reg_TetR-rel_C_sf"/>
</dbReference>
<dbReference type="Gene3D" id="1.10.357.10">
    <property type="entry name" value="Tetracycline Repressor, domain 2"/>
    <property type="match status" value="1"/>
</dbReference>
<dbReference type="InterPro" id="IPR011075">
    <property type="entry name" value="TetR_C"/>
</dbReference>